<organism evidence="2 3">
    <name type="scientific">Algicella marina</name>
    <dbReference type="NCBI Taxonomy" id="2683284"/>
    <lineage>
        <taxon>Bacteria</taxon>
        <taxon>Pseudomonadati</taxon>
        <taxon>Pseudomonadota</taxon>
        <taxon>Alphaproteobacteria</taxon>
        <taxon>Rhodobacterales</taxon>
        <taxon>Paracoccaceae</taxon>
        <taxon>Algicella</taxon>
    </lineage>
</organism>
<dbReference type="Pfam" id="PF04168">
    <property type="entry name" value="Alpha-E"/>
    <property type="match status" value="1"/>
</dbReference>
<reference evidence="2 3" key="1">
    <citation type="submission" date="2019-12" db="EMBL/GenBank/DDBJ databases">
        <title>Complete genome sequence of Algicella marina strain 9Alg 56(T) isolated from the red alga Tichocarpus crinitus.</title>
        <authorList>
            <person name="Kim S.-G."/>
            <person name="Nedashkovskaya O.I."/>
        </authorList>
    </citation>
    <scope>NUCLEOTIDE SEQUENCE [LARGE SCALE GENOMIC DNA]</scope>
    <source>
        <strain evidence="2 3">9Alg 56</strain>
    </source>
</reference>
<dbReference type="PANTHER" id="PTHR34595">
    <property type="entry name" value="BLR5612 PROTEIN"/>
    <property type="match status" value="1"/>
</dbReference>
<sequence>MLSRTAENLFWVTRYMERAETMARLLEVGYRIALMPSTGEGNRSDWESIIAASGDEGAFAEAHGVADEKSVEHYLMFDSENPSSIASCIARARDNARIVRTAVTSEVWDALNSTFQEFKQLRPGNLPELCDWTKKRAASVRGSIESTQLQHDGYDFMNLGYYLERADNTARLLDVKYYVLLPTTQRVGGSVDNYQWITLLRSLSALRSFHWTYGGDYSPNKIAHFLILNKTNPRSLLHCVEEASYHLNRLARAYGQSTRAQTQANARLARLAEARVDDVIADGLHEFLGEFIAENAILGQSVADGYLFGSN</sequence>
<dbReference type="InterPro" id="IPR051680">
    <property type="entry name" value="ATP-dep_Glu-Cys_Ligase-2"/>
</dbReference>
<dbReference type="EMBL" id="CP046620">
    <property type="protein sequence ID" value="QHQ36812.1"/>
    <property type="molecule type" value="Genomic_DNA"/>
</dbReference>
<protein>
    <recommendedName>
        <fullName evidence="1">DUF403 domain-containing protein</fullName>
    </recommendedName>
</protein>
<dbReference type="PANTHER" id="PTHR34595:SF7">
    <property type="entry name" value="SLL1039 PROTEIN"/>
    <property type="match status" value="1"/>
</dbReference>
<keyword evidence="3" id="KW-1185">Reference proteome</keyword>
<name>A0A6P1T877_9RHOB</name>
<proteinExistence type="predicted"/>
<evidence type="ECO:0000313" key="3">
    <source>
        <dbReference type="Proteomes" id="UP000464495"/>
    </source>
</evidence>
<evidence type="ECO:0000259" key="1">
    <source>
        <dbReference type="Pfam" id="PF04168"/>
    </source>
</evidence>
<dbReference type="KEGG" id="amaq:GO499_17310"/>
<dbReference type="InterPro" id="IPR007296">
    <property type="entry name" value="DUF403"/>
</dbReference>
<accession>A0A6P1T877</accession>
<dbReference type="AlphaFoldDB" id="A0A6P1T877"/>
<evidence type="ECO:0000313" key="2">
    <source>
        <dbReference type="EMBL" id="QHQ36812.1"/>
    </source>
</evidence>
<gene>
    <name evidence="2" type="ORF">GO499_17310</name>
</gene>
<feature type="domain" description="DUF403" evidence="1">
    <location>
        <begin position="1"/>
        <end position="307"/>
    </location>
</feature>
<dbReference type="RefSeq" id="WP_161863355.1">
    <property type="nucleotide sequence ID" value="NZ_CP046620.1"/>
</dbReference>
<dbReference type="Proteomes" id="UP000464495">
    <property type="component" value="Chromosome"/>
</dbReference>